<dbReference type="EMBL" id="AP018786">
    <property type="protein sequence ID" value="BBF22832.1"/>
    <property type="molecule type" value="Genomic_DNA"/>
</dbReference>
<dbReference type="SUPFAM" id="SSF56801">
    <property type="entry name" value="Acetyl-CoA synthetase-like"/>
    <property type="match status" value="1"/>
</dbReference>
<organism evidence="3 4">
    <name type="scientific">Sutterella megalosphaeroides</name>
    <dbReference type="NCBI Taxonomy" id="2494234"/>
    <lineage>
        <taxon>Bacteria</taxon>
        <taxon>Pseudomonadati</taxon>
        <taxon>Pseudomonadota</taxon>
        <taxon>Betaproteobacteria</taxon>
        <taxon>Burkholderiales</taxon>
        <taxon>Sutterellaceae</taxon>
        <taxon>Sutterella</taxon>
    </lineage>
</organism>
<keyword evidence="3" id="KW-0436">Ligase</keyword>
<dbReference type="GO" id="GO:0006631">
    <property type="term" value="P:fatty acid metabolic process"/>
    <property type="evidence" value="ECO:0007669"/>
    <property type="project" value="TreeGrafter"/>
</dbReference>
<reference evidence="3 4" key="1">
    <citation type="journal article" date="2018" name="Int. J. Syst. Evol. Microbiol.">
        <title>Mesosutterella multiformis gen. nov., sp. nov., a member of the family Sutterellaceae and Sutterella megalosphaeroides sp. nov., isolated from human faeces.</title>
        <authorList>
            <person name="Sakamoto M."/>
            <person name="Ikeyama N."/>
            <person name="Kunihiro T."/>
            <person name="Iino T."/>
            <person name="Yuki M."/>
            <person name="Ohkuma M."/>
        </authorList>
    </citation>
    <scope>NUCLEOTIDE SEQUENCE [LARGE SCALE GENOMIC DNA]</scope>
    <source>
        <strain evidence="3 4">6FBBBH3</strain>
    </source>
</reference>
<dbReference type="AlphaFoldDB" id="A0A2Z6I925"/>
<dbReference type="OrthoDB" id="9766486at2"/>
<keyword evidence="4" id="KW-1185">Reference proteome</keyword>
<dbReference type="PROSITE" id="PS00455">
    <property type="entry name" value="AMP_BINDING"/>
    <property type="match status" value="1"/>
</dbReference>
<dbReference type="InterPro" id="IPR000873">
    <property type="entry name" value="AMP-dep_synth/lig_dom"/>
</dbReference>
<dbReference type="InterPro" id="IPR025110">
    <property type="entry name" value="AMP-bd_C"/>
</dbReference>
<dbReference type="GO" id="GO:0031956">
    <property type="term" value="F:medium-chain fatty acid-CoA ligase activity"/>
    <property type="evidence" value="ECO:0007669"/>
    <property type="project" value="TreeGrafter"/>
</dbReference>
<evidence type="ECO:0000313" key="4">
    <source>
        <dbReference type="Proteomes" id="UP000271003"/>
    </source>
</evidence>
<dbReference type="Gene3D" id="3.40.50.12780">
    <property type="entry name" value="N-terminal domain of ligase-like"/>
    <property type="match status" value="1"/>
</dbReference>
<dbReference type="KEGG" id="sutt:SUTMEG_07230"/>
<gene>
    <name evidence="3" type="primary">menE</name>
    <name evidence="3" type="ORF">SUTMEG_07230</name>
</gene>
<dbReference type="Pfam" id="PF00501">
    <property type="entry name" value="AMP-binding"/>
    <property type="match status" value="1"/>
</dbReference>
<proteinExistence type="predicted"/>
<evidence type="ECO:0000259" key="2">
    <source>
        <dbReference type="Pfam" id="PF13193"/>
    </source>
</evidence>
<feature type="domain" description="AMP-binding enzyme C-terminal" evidence="2">
    <location>
        <begin position="354"/>
        <end position="428"/>
    </location>
</feature>
<dbReference type="InterPro" id="IPR020845">
    <property type="entry name" value="AMP-binding_CS"/>
</dbReference>
<protein>
    <submittedName>
        <fullName evidence="3">2-succinylbenzoate--CoA ligase</fullName>
    </submittedName>
</protein>
<name>A0A2Z6I925_9BURK</name>
<dbReference type="Proteomes" id="UP000271003">
    <property type="component" value="Chromosome"/>
</dbReference>
<dbReference type="PANTHER" id="PTHR43201">
    <property type="entry name" value="ACYL-COA SYNTHETASE"/>
    <property type="match status" value="1"/>
</dbReference>
<dbReference type="RefSeq" id="WP_120176502.1">
    <property type="nucleotide sequence ID" value="NZ_AP018786.1"/>
</dbReference>
<accession>A0A2Z6I925</accession>
<evidence type="ECO:0000259" key="1">
    <source>
        <dbReference type="Pfam" id="PF00501"/>
    </source>
</evidence>
<dbReference type="InterPro" id="IPR045851">
    <property type="entry name" value="AMP-bd_C_sf"/>
</dbReference>
<dbReference type="Gene3D" id="3.30.300.30">
    <property type="match status" value="1"/>
</dbReference>
<dbReference type="Pfam" id="PF13193">
    <property type="entry name" value="AMP-binding_C"/>
    <property type="match status" value="1"/>
</dbReference>
<evidence type="ECO:0000313" key="3">
    <source>
        <dbReference type="EMBL" id="BBF22832.1"/>
    </source>
</evidence>
<dbReference type="InterPro" id="IPR042099">
    <property type="entry name" value="ANL_N_sf"/>
</dbReference>
<sequence>MSDLTVEELRRDFSVFEAAREQGAALFVRTPEGDLTYAEVARLVADRIATFERSAPGRPHVLVARNDLVSIVEILACLELEIPVVLLHPGLTEHEQQAQRDEIAAKRDPLPEGAAVVVFTSGTTGRAKPAVLTRRALAESARSSEANIGLAPGDVWLLSISPARIGGFSILTRSLRARSAVALGGHFSPEGFLREVESMGVTLASIVPTMLVQILKTFPGCKAPATLRALLLGGASASDAWLARARDAAWPVIATYGMTETASNVTTTPYAERYSGVVGSGRVNAFAEVRVENGHILVRGPMRMTGYWGETPLDPEAWHDTGDIGYFDEAGYLHVEARRSDLILSGGNNVYPLEVEAALESLPGIREALVTGLPDDVWGAVVTALLVPEKEPLAPEAIVDGLSGRLAAYKSPRRIAWVKALPVNPGGKLRRRPDVLEGLKLETLHYRKGRSA</sequence>
<feature type="domain" description="AMP-dependent synthetase/ligase" evidence="1">
    <location>
        <begin position="107"/>
        <end position="308"/>
    </location>
</feature>
<dbReference type="PANTHER" id="PTHR43201:SF32">
    <property type="entry name" value="2-SUCCINYLBENZOATE--COA LIGASE, CHLOROPLASTIC_PEROXISOMAL"/>
    <property type="match status" value="1"/>
</dbReference>